<proteinExistence type="predicted"/>
<evidence type="ECO:0000313" key="2">
    <source>
        <dbReference type="Proteomes" id="UP001558613"/>
    </source>
</evidence>
<dbReference type="Gene3D" id="2.40.70.10">
    <property type="entry name" value="Acid Proteases"/>
    <property type="match status" value="1"/>
</dbReference>
<dbReference type="CDD" id="cd00303">
    <property type="entry name" value="retropepsin_like"/>
    <property type="match status" value="1"/>
</dbReference>
<protein>
    <recommendedName>
        <fullName evidence="3">Peptidase A2 domain-containing protein</fullName>
    </recommendedName>
</protein>
<name>A0ABR3LWW3_9TELE</name>
<accession>A0ABR3LWW3</accession>
<reference evidence="1 2" key="1">
    <citation type="submission" date="2023-09" db="EMBL/GenBank/DDBJ databases">
        <authorList>
            <person name="Wang M."/>
        </authorList>
    </citation>
    <scope>NUCLEOTIDE SEQUENCE [LARGE SCALE GENOMIC DNA]</scope>
    <source>
        <strain evidence="1">GT-2023</strain>
        <tissue evidence="1">Liver</tissue>
    </source>
</reference>
<comment type="caution">
    <text evidence="1">The sequence shown here is derived from an EMBL/GenBank/DDBJ whole genome shotgun (WGS) entry which is preliminary data.</text>
</comment>
<dbReference type="PROSITE" id="PS00141">
    <property type="entry name" value="ASP_PROTEASE"/>
    <property type="match status" value="1"/>
</dbReference>
<dbReference type="SUPFAM" id="SSF50630">
    <property type="entry name" value="Acid proteases"/>
    <property type="match status" value="1"/>
</dbReference>
<evidence type="ECO:0000313" key="1">
    <source>
        <dbReference type="EMBL" id="KAL1256561.1"/>
    </source>
</evidence>
<sequence length="267" mass="29122">MRGRPEGSNSGPLTKERFLERAVGTCPEVIIHIGGEPVHCLLDTGSNVSTLTESFFREHLHGEDQDIHCTAKWLKITAANKLPLPYLGYVELDIQVMGLTIPECGFLIVRDGDVPEVDSTPPGIIGMNIAQRCRQLVISEFDNTLGGHLDSAWREAFHRVKEVELTEKVSVGRVSGKHKAYIPASSVATVYVKVHKRPAGSDTWALFEPGNGPLPGRLVPVPTLVPPHSKVFPVQVVNFSSEDVWLPSKTLVESLMGVSDFASTIGN</sequence>
<evidence type="ECO:0008006" key="3">
    <source>
        <dbReference type="Google" id="ProtNLM"/>
    </source>
</evidence>
<organism evidence="1 2">
    <name type="scientific">Cirrhinus molitorella</name>
    <name type="common">mud carp</name>
    <dbReference type="NCBI Taxonomy" id="172907"/>
    <lineage>
        <taxon>Eukaryota</taxon>
        <taxon>Metazoa</taxon>
        <taxon>Chordata</taxon>
        <taxon>Craniata</taxon>
        <taxon>Vertebrata</taxon>
        <taxon>Euteleostomi</taxon>
        <taxon>Actinopterygii</taxon>
        <taxon>Neopterygii</taxon>
        <taxon>Teleostei</taxon>
        <taxon>Ostariophysi</taxon>
        <taxon>Cypriniformes</taxon>
        <taxon>Cyprinidae</taxon>
        <taxon>Labeoninae</taxon>
        <taxon>Labeonini</taxon>
        <taxon>Cirrhinus</taxon>
    </lineage>
</organism>
<dbReference type="EMBL" id="JAYMGO010000018">
    <property type="protein sequence ID" value="KAL1256561.1"/>
    <property type="molecule type" value="Genomic_DNA"/>
</dbReference>
<dbReference type="Proteomes" id="UP001558613">
    <property type="component" value="Unassembled WGS sequence"/>
</dbReference>
<keyword evidence="2" id="KW-1185">Reference proteome</keyword>
<gene>
    <name evidence="1" type="ORF">QQF64_012106</name>
</gene>
<dbReference type="InterPro" id="IPR001969">
    <property type="entry name" value="Aspartic_peptidase_AS"/>
</dbReference>
<dbReference type="InterPro" id="IPR021109">
    <property type="entry name" value="Peptidase_aspartic_dom_sf"/>
</dbReference>